<keyword evidence="1" id="KW-0472">Membrane</keyword>
<dbReference type="RefSeq" id="WP_110290569.1">
    <property type="nucleotide sequence ID" value="NZ_QICS01000002.1"/>
</dbReference>
<dbReference type="AlphaFoldDB" id="A0A318EQ99"/>
<accession>A0A318EQ99</accession>
<comment type="caution">
    <text evidence="2">The sequence shown here is derived from an EMBL/GenBank/DDBJ whole genome shotgun (WGS) entry which is preliminary data.</text>
</comment>
<reference evidence="2 3" key="1">
    <citation type="submission" date="2018-05" db="EMBL/GenBank/DDBJ databases">
        <title>Genomic Encyclopedia of Type Strains, Phase IV (KMG-IV): sequencing the most valuable type-strain genomes for metagenomic binning, comparative biology and taxonomic classification.</title>
        <authorList>
            <person name="Goeker M."/>
        </authorList>
    </citation>
    <scope>NUCLEOTIDE SEQUENCE [LARGE SCALE GENOMIC DNA]</scope>
    <source>
        <strain evidence="2 3">DSM 28816</strain>
    </source>
</reference>
<feature type="transmembrane region" description="Helical" evidence="1">
    <location>
        <begin position="12"/>
        <end position="31"/>
    </location>
</feature>
<sequence length="221" mass="25629">MKKLIDWIKNNLLISVLFALIGVPLLIHIIYKIPAPSNLFITTWNDGAGEILSYYGIVLSCIATSYLTYFAIQQSGKANELSERLLNIEEINKKAYIKLNLEETECGEHRGHLNLCLVFDNITDVPIVEFSFRETNECLIKTEPNSEFNFVNKFEFLPIDTFNNMQNKLKESMLIRYYEDDYCIFSFEVIIKGLYGYETKQIFTLNICDDKILDCLTDQIL</sequence>
<evidence type="ECO:0000256" key="1">
    <source>
        <dbReference type="SAM" id="Phobius"/>
    </source>
</evidence>
<proteinExistence type="predicted"/>
<evidence type="ECO:0000313" key="3">
    <source>
        <dbReference type="Proteomes" id="UP000247523"/>
    </source>
</evidence>
<organism evidence="2 3">
    <name type="scientific">Lachnotalea glycerini</name>
    <dbReference type="NCBI Taxonomy" id="1763509"/>
    <lineage>
        <taxon>Bacteria</taxon>
        <taxon>Bacillati</taxon>
        <taxon>Bacillota</taxon>
        <taxon>Clostridia</taxon>
        <taxon>Lachnospirales</taxon>
        <taxon>Lachnospiraceae</taxon>
        <taxon>Lachnotalea</taxon>
    </lineage>
</organism>
<keyword evidence="1" id="KW-0812">Transmembrane</keyword>
<feature type="transmembrane region" description="Helical" evidence="1">
    <location>
        <begin position="51"/>
        <end position="72"/>
    </location>
</feature>
<name>A0A318EQ99_9FIRM</name>
<dbReference type="Proteomes" id="UP000247523">
    <property type="component" value="Unassembled WGS sequence"/>
</dbReference>
<dbReference type="EMBL" id="QICS01000002">
    <property type="protein sequence ID" value="PXV93627.1"/>
    <property type="molecule type" value="Genomic_DNA"/>
</dbReference>
<keyword evidence="1" id="KW-1133">Transmembrane helix</keyword>
<protein>
    <submittedName>
        <fullName evidence="2">Uncharacterized protein</fullName>
    </submittedName>
</protein>
<evidence type="ECO:0000313" key="2">
    <source>
        <dbReference type="EMBL" id="PXV93627.1"/>
    </source>
</evidence>
<gene>
    <name evidence="2" type="ORF">C8E03_102398</name>
</gene>